<keyword evidence="2" id="KW-0614">Plasmid</keyword>
<dbReference type="Gene3D" id="3.40.50.1820">
    <property type="entry name" value="alpha/beta hydrolase"/>
    <property type="match status" value="1"/>
</dbReference>
<evidence type="ECO:0000313" key="3">
    <source>
        <dbReference type="Proteomes" id="UP000000268"/>
    </source>
</evidence>
<dbReference type="SUPFAM" id="SSF53474">
    <property type="entry name" value="alpha/beta-Hydrolases"/>
    <property type="match status" value="1"/>
</dbReference>
<dbReference type="PANTHER" id="PTHR11614">
    <property type="entry name" value="PHOSPHOLIPASE-RELATED"/>
    <property type="match status" value="1"/>
</dbReference>
<keyword evidence="3" id="KW-1185">Reference proteome</keyword>
<name>A8ZR17_ACAM1</name>
<gene>
    <name evidence="2" type="ordered locus">AM1_H0103</name>
</gene>
<proteinExistence type="predicted"/>
<evidence type="ECO:0000259" key="1">
    <source>
        <dbReference type="Pfam" id="PF12146"/>
    </source>
</evidence>
<protein>
    <recommendedName>
        <fullName evidence="1">Serine aminopeptidase S33 domain-containing protein</fullName>
    </recommendedName>
</protein>
<dbReference type="Proteomes" id="UP000000268">
    <property type="component" value="Plasmid pREB8"/>
</dbReference>
<dbReference type="Pfam" id="PF12146">
    <property type="entry name" value="Hydrolase_4"/>
    <property type="match status" value="1"/>
</dbReference>
<organism evidence="2 3">
    <name type="scientific">Acaryochloris marina (strain MBIC 11017)</name>
    <dbReference type="NCBI Taxonomy" id="329726"/>
    <lineage>
        <taxon>Bacteria</taxon>
        <taxon>Bacillati</taxon>
        <taxon>Cyanobacteriota</taxon>
        <taxon>Cyanophyceae</taxon>
        <taxon>Acaryochloridales</taxon>
        <taxon>Acaryochloridaceae</taxon>
        <taxon>Acaryochloris</taxon>
    </lineage>
</organism>
<feature type="domain" description="Serine aminopeptidase S33" evidence="1">
    <location>
        <begin position="42"/>
        <end position="264"/>
    </location>
</feature>
<dbReference type="InterPro" id="IPR051044">
    <property type="entry name" value="MAG_DAG_Lipase"/>
</dbReference>
<reference evidence="2 3" key="1">
    <citation type="journal article" date="2008" name="Proc. Natl. Acad. Sci. U.S.A.">
        <title>Niche adaptation and genome expansion in the chlorophyll d-producing cyanobacterium Acaryochloris marina.</title>
        <authorList>
            <person name="Swingley W.D."/>
            <person name="Chen M."/>
            <person name="Cheung P.C."/>
            <person name="Conrad A.L."/>
            <person name="Dejesa L.C."/>
            <person name="Hao J."/>
            <person name="Honchak B.M."/>
            <person name="Karbach L.E."/>
            <person name="Kurdoglu A."/>
            <person name="Lahiri S."/>
            <person name="Mastrian S.D."/>
            <person name="Miyashita H."/>
            <person name="Page L."/>
            <person name="Ramakrishna P."/>
            <person name="Satoh S."/>
            <person name="Sattley W.M."/>
            <person name="Shimada Y."/>
            <person name="Taylor H.L."/>
            <person name="Tomo T."/>
            <person name="Tsuchiya T."/>
            <person name="Wang Z.T."/>
            <person name="Raymond J."/>
            <person name="Mimuro M."/>
            <person name="Blankenship R.E."/>
            <person name="Touchman J.W."/>
        </authorList>
    </citation>
    <scope>NUCLEOTIDE SEQUENCE [LARGE SCALE GENOMIC DNA]</scope>
    <source>
        <strain evidence="3">MBIC 11017</strain>
        <plasmid evidence="3">Plasmid pREB8</plasmid>
    </source>
</reference>
<dbReference type="EMBL" id="CP000845">
    <property type="protein sequence ID" value="ABW33453.1"/>
    <property type="molecule type" value="Genomic_DNA"/>
</dbReference>
<dbReference type="InterPro" id="IPR029058">
    <property type="entry name" value="AB_hydrolase_fold"/>
</dbReference>
<dbReference type="KEGG" id="amr:AM1_H0103"/>
<dbReference type="InterPro" id="IPR022742">
    <property type="entry name" value="Hydrolase_4"/>
</dbReference>
<sequence length="308" mass="34718">MLDYSKNNFKIWEEYYKNFSYITEADIRPECHPVIMEWEDQRDQAIVLIHGLTDSPYFMRAIGEFFHKTLGFNVYIPLLQGHGLLNPNGMKGVSLEEWKRNVEFAVEYAKTKGKKVSIGGLSTGGSLSVFMAMKDSDDINGGIFLFSAALDIAGKKGNLKEFLLRTPISSIVDLVEDRWGEPLIGDNPYRYSRMDTGGAKMLSNLIQEVEKITGKLGKKSPLSQPLFVAHSECDQAADIEGVEELIFKTTKNNKNTEFYRIGKHFNVPHASVVLKEPVLALNGSPLEPKNPFFEEMMNSIQEFVSKGF</sequence>
<dbReference type="RefSeq" id="WP_012168512.1">
    <property type="nucleotide sequence ID" value="NC_009933.1"/>
</dbReference>
<dbReference type="OrthoDB" id="9786110at2"/>
<geneLocation type="plasmid" evidence="2 3">
    <name>pREB8</name>
</geneLocation>
<accession>A8ZR17</accession>
<evidence type="ECO:0000313" key="2">
    <source>
        <dbReference type="EMBL" id="ABW33453.1"/>
    </source>
</evidence>
<dbReference type="AlphaFoldDB" id="A8ZR17"/>
<dbReference type="HOGENOM" id="CLU_899979_0_0_3"/>